<protein>
    <submittedName>
        <fullName evidence="1">Uncharacterized protein</fullName>
    </submittedName>
</protein>
<gene>
    <name evidence="1" type="ORF">PIB30_029950</name>
</gene>
<dbReference type="Proteomes" id="UP001341840">
    <property type="component" value="Unassembled WGS sequence"/>
</dbReference>
<dbReference type="EMBL" id="JASCZI010181366">
    <property type="protein sequence ID" value="MED6182592.1"/>
    <property type="molecule type" value="Genomic_DNA"/>
</dbReference>
<organism evidence="1 2">
    <name type="scientific">Stylosanthes scabra</name>
    <dbReference type="NCBI Taxonomy" id="79078"/>
    <lineage>
        <taxon>Eukaryota</taxon>
        <taxon>Viridiplantae</taxon>
        <taxon>Streptophyta</taxon>
        <taxon>Embryophyta</taxon>
        <taxon>Tracheophyta</taxon>
        <taxon>Spermatophyta</taxon>
        <taxon>Magnoliopsida</taxon>
        <taxon>eudicotyledons</taxon>
        <taxon>Gunneridae</taxon>
        <taxon>Pentapetalae</taxon>
        <taxon>rosids</taxon>
        <taxon>fabids</taxon>
        <taxon>Fabales</taxon>
        <taxon>Fabaceae</taxon>
        <taxon>Papilionoideae</taxon>
        <taxon>50 kb inversion clade</taxon>
        <taxon>dalbergioids sensu lato</taxon>
        <taxon>Dalbergieae</taxon>
        <taxon>Pterocarpus clade</taxon>
        <taxon>Stylosanthes</taxon>
    </lineage>
</organism>
<comment type="caution">
    <text evidence="1">The sequence shown here is derived from an EMBL/GenBank/DDBJ whole genome shotgun (WGS) entry which is preliminary data.</text>
</comment>
<proteinExistence type="predicted"/>
<evidence type="ECO:0000313" key="2">
    <source>
        <dbReference type="Proteomes" id="UP001341840"/>
    </source>
</evidence>
<keyword evidence="2" id="KW-1185">Reference proteome</keyword>
<evidence type="ECO:0000313" key="1">
    <source>
        <dbReference type="EMBL" id="MED6182592.1"/>
    </source>
</evidence>
<reference evidence="1 2" key="1">
    <citation type="journal article" date="2023" name="Plants (Basel)">
        <title>Bridging the Gap: Combining Genomics and Transcriptomics Approaches to Understand Stylosanthes scabra, an Orphan Legume from the Brazilian Caatinga.</title>
        <authorList>
            <person name="Ferreira-Neto J.R.C."/>
            <person name="da Silva M.D."/>
            <person name="Binneck E."/>
            <person name="de Melo N.F."/>
            <person name="da Silva R.H."/>
            <person name="de Melo A.L.T.M."/>
            <person name="Pandolfi V."/>
            <person name="Bustamante F.O."/>
            <person name="Brasileiro-Vidal A.C."/>
            <person name="Benko-Iseppon A.M."/>
        </authorList>
    </citation>
    <scope>NUCLEOTIDE SEQUENCE [LARGE SCALE GENOMIC DNA]</scope>
    <source>
        <tissue evidence="1">Leaves</tissue>
    </source>
</reference>
<sequence length="163" mass="18257">MERNSKKIAARKTVIQEARILKNITRNPEILFSNAKVNNHQDVSKTQPMQLEKGSSSQYPYVRPVEQQNSSLDYMQSTERLLSDVHDVAQPTTVNNMETIIDNDPLVDFEGVNAYDDSNLDQDIDDSAIPYHDETVGVSGGFSVQTLDIGGADFECPFCKARM</sequence>
<name>A0ABU6WBN9_9FABA</name>
<accession>A0ABU6WBN9</accession>